<dbReference type="AlphaFoldDB" id="A0A2P8CXX2"/>
<reference evidence="2 3" key="1">
    <citation type="submission" date="2018-03" db="EMBL/GenBank/DDBJ databases">
        <title>Genomic Encyclopedia of Type Strains, Phase III (KMG-III): the genomes of soil and plant-associated and newly described type strains.</title>
        <authorList>
            <person name="Whitman W."/>
        </authorList>
    </citation>
    <scope>NUCLEOTIDE SEQUENCE [LARGE SCALE GENOMIC DNA]</scope>
    <source>
        <strain evidence="2 3">CGMCC 1.12700</strain>
    </source>
</reference>
<dbReference type="SUPFAM" id="SSF54593">
    <property type="entry name" value="Glyoxalase/Bleomycin resistance protein/Dihydroxybiphenyl dioxygenase"/>
    <property type="match status" value="1"/>
</dbReference>
<gene>
    <name evidence="2" type="ORF">B0I18_110122</name>
</gene>
<feature type="domain" description="VOC" evidence="1">
    <location>
        <begin position="46"/>
        <end position="164"/>
    </location>
</feature>
<organism evidence="2 3">
    <name type="scientific">Taibaiella chishuiensis</name>
    <dbReference type="NCBI Taxonomy" id="1434707"/>
    <lineage>
        <taxon>Bacteria</taxon>
        <taxon>Pseudomonadati</taxon>
        <taxon>Bacteroidota</taxon>
        <taxon>Chitinophagia</taxon>
        <taxon>Chitinophagales</taxon>
        <taxon>Chitinophagaceae</taxon>
        <taxon>Taibaiella</taxon>
    </lineage>
</organism>
<dbReference type="PANTHER" id="PTHR33993">
    <property type="entry name" value="GLYOXALASE-RELATED"/>
    <property type="match status" value="1"/>
</dbReference>
<dbReference type="PROSITE" id="PS51819">
    <property type="entry name" value="VOC"/>
    <property type="match status" value="1"/>
</dbReference>
<accession>A0A2P8CXX2</accession>
<evidence type="ECO:0000313" key="2">
    <source>
        <dbReference type="EMBL" id="PSK89821.1"/>
    </source>
</evidence>
<dbReference type="InterPro" id="IPR052164">
    <property type="entry name" value="Anthracycline_SecMetBiosynth"/>
</dbReference>
<dbReference type="CDD" id="cd07247">
    <property type="entry name" value="SgaA_N_like"/>
    <property type="match status" value="1"/>
</dbReference>
<dbReference type="InterPro" id="IPR029068">
    <property type="entry name" value="Glyas_Bleomycin-R_OHBP_Dase"/>
</dbReference>
<name>A0A2P8CXX2_9BACT</name>
<dbReference type="EMBL" id="PYGD01000010">
    <property type="protein sequence ID" value="PSK89821.1"/>
    <property type="molecule type" value="Genomic_DNA"/>
</dbReference>
<protein>
    <recommendedName>
        <fullName evidence="1">VOC domain-containing protein</fullName>
    </recommendedName>
</protein>
<dbReference type="InterPro" id="IPR037523">
    <property type="entry name" value="VOC_core"/>
</dbReference>
<dbReference type="PANTHER" id="PTHR33993:SF2">
    <property type="entry name" value="VOC DOMAIN-CONTAINING PROTEIN"/>
    <property type="match status" value="1"/>
</dbReference>
<dbReference type="Pfam" id="PF22677">
    <property type="entry name" value="Ble-like_N"/>
    <property type="match status" value="1"/>
</dbReference>
<evidence type="ECO:0000259" key="1">
    <source>
        <dbReference type="PROSITE" id="PS51819"/>
    </source>
</evidence>
<dbReference type="Gene3D" id="3.10.180.10">
    <property type="entry name" value="2,3-Dihydroxybiphenyl 1,2-Dioxygenase, domain 1"/>
    <property type="match status" value="1"/>
</dbReference>
<comment type="caution">
    <text evidence="2">The sequence shown here is derived from an EMBL/GenBank/DDBJ whole genome shotgun (WGS) entry which is preliminary data.</text>
</comment>
<proteinExistence type="predicted"/>
<dbReference type="Proteomes" id="UP000240572">
    <property type="component" value="Unassembled WGS sequence"/>
</dbReference>
<sequence>MCIYTNKAGVCAIFAGHSQCCSGPYFFCCRVKVSDNLNINMNPANPVLFFEIPVSDLDRAEHFYQQVFGYDFERETIDGYEMSFFPFNDCANGISGALAKGDVYQPTRDGVIVYFRTEQLDQTLENVVAQNGRILYPSTFNEKYKFWVAEFEDSEGNRIAVQQLSAD</sequence>
<keyword evidence="3" id="KW-1185">Reference proteome</keyword>
<evidence type="ECO:0000313" key="3">
    <source>
        <dbReference type="Proteomes" id="UP000240572"/>
    </source>
</evidence>
<dbReference type="InterPro" id="IPR053863">
    <property type="entry name" value="Glyoxy/Ble-like_N"/>
</dbReference>